<dbReference type="Gene3D" id="3.90.1720.10">
    <property type="entry name" value="endopeptidase domain like (from Nostoc punctiforme)"/>
    <property type="match status" value="1"/>
</dbReference>
<keyword evidence="3" id="KW-0378">Hydrolase</keyword>
<reference evidence="7 8" key="1">
    <citation type="submission" date="2020-02" db="EMBL/GenBank/DDBJ databases">
        <title>Broccoli isolated Pseudomonas sp.</title>
        <authorList>
            <person name="Fujikawa T."/>
            <person name="Sawada H."/>
        </authorList>
    </citation>
    <scope>NUCLEOTIDE SEQUENCE [LARGE SCALE GENOMIC DNA]</scope>
    <source>
        <strain evidence="7 8">JCM 32154</strain>
    </source>
</reference>
<dbReference type="Pfam" id="PF00877">
    <property type="entry name" value="NLPC_P60"/>
    <property type="match status" value="1"/>
</dbReference>
<name>A0A6I5RXJ6_9PSED</name>
<keyword evidence="2" id="KW-0645">Protease</keyword>
<evidence type="ECO:0000313" key="7">
    <source>
        <dbReference type="EMBL" id="NES12018.1"/>
    </source>
</evidence>
<dbReference type="GO" id="GO:0008234">
    <property type="term" value="F:cysteine-type peptidase activity"/>
    <property type="evidence" value="ECO:0007669"/>
    <property type="project" value="UniProtKB-KW"/>
</dbReference>
<dbReference type="GO" id="GO:0006508">
    <property type="term" value="P:proteolysis"/>
    <property type="evidence" value="ECO:0007669"/>
    <property type="project" value="UniProtKB-KW"/>
</dbReference>
<evidence type="ECO:0000256" key="4">
    <source>
        <dbReference type="ARBA" id="ARBA00022807"/>
    </source>
</evidence>
<sequence length="168" mass="18663">MVGFFLRVGLLWGLSFFAQANVHLVTPKGGHDYVARQALEANLDRLVERAHELIGVPYRWGGMSEKGGFDCSGLLVYLYRSEVGISLPRTTSSMLKGQGKTVSPPQLKRGDAVFFNRNGQGRIGHVGLYIGEGRFIHAPSSGKAIRIDSLSNRYWRKSFTTAKRFHGH</sequence>
<feature type="chain" id="PRO_5026122294" evidence="5">
    <location>
        <begin position="21"/>
        <end position="168"/>
    </location>
</feature>
<evidence type="ECO:0000256" key="5">
    <source>
        <dbReference type="SAM" id="SignalP"/>
    </source>
</evidence>
<comment type="similarity">
    <text evidence="1">Belongs to the peptidase C40 family.</text>
</comment>
<dbReference type="PANTHER" id="PTHR47053:SF1">
    <property type="entry name" value="MUREIN DD-ENDOPEPTIDASE MEPH-RELATED"/>
    <property type="match status" value="1"/>
</dbReference>
<dbReference type="AlphaFoldDB" id="A0A6I5RXJ6"/>
<protein>
    <submittedName>
        <fullName evidence="7">C40 family peptidase</fullName>
    </submittedName>
</protein>
<dbReference type="EMBL" id="JAAHBT010000399">
    <property type="protein sequence ID" value="NES12018.1"/>
    <property type="molecule type" value="Genomic_DNA"/>
</dbReference>
<comment type="caution">
    <text evidence="7">The sequence shown here is derived from an EMBL/GenBank/DDBJ whole genome shotgun (WGS) entry which is preliminary data.</text>
</comment>
<dbReference type="PROSITE" id="PS51935">
    <property type="entry name" value="NLPC_P60"/>
    <property type="match status" value="1"/>
</dbReference>
<proteinExistence type="inferred from homology"/>
<dbReference type="Proteomes" id="UP000471751">
    <property type="component" value="Unassembled WGS sequence"/>
</dbReference>
<keyword evidence="8" id="KW-1185">Reference proteome</keyword>
<accession>A0A6I5RXJ6</accession>
<feature type="domain" description="NlpC/P60" evidence="6">
    <location>
        <begin position="40"/>
        <end position="166"/>
    </location>
</feature>
<organism evidence="7 8">
    <name type="scientific">Pseudomonas laurentiana</name>
    <dbReference type="NCBI Taxonomy" id="2364649"/>
    <lineage>
        <taxon>Bacteria</taxon>
        <taxon>Pseudomonadati</taxon>
        <taxon>Pseudomonadota</taxon>
        <taxon>Gammaproteobacteria</taxon>
        <taxon>Pseudomonadales</taxon>
        <taxon>Pseudomonadaceae</taxon>
        <taxon>Pseudomonas</taxon>
    </lineage>
</organism>
<dbReference type="PANTHER" id="PTHR47053">
    <property type="entry name" value="MUREIN DD-ENDOPEPTIDASE MEPH-RELATED"/>
    <property type="match status" value="1"/>
</dbReference>
<evidence type="ECO:0000313" key="8">
    <source>
        <dbReference type="Proteomes" id="UP000471751"/>
    </source>
</evidence>
<keyword evidence="4" id="KW-0788">Thiol protease</keyword>
<evidence type="ECO:0000259" key="6">
    <source>
        <dbReference type="PROSITE" id="PS51935"/>
    </source>
</evidence>
<evidence type="ECO:0000256" key="2">
    <source>
        <dbReference type="ARBA" id="ARBA00022670"/>
    </source>
</evidence>
<keyword evidence="5" id="KW-0732">Signal</keyword>
<dbReference type="InterPro" id="IPR000064">
    <property type="entry name" value="NLP_P60_dom"/>
</dbReference>
<evidence type="ECO:0000256" key="3">
    <source>
        <dbReference type="ARBA" id="ARBA00022801"/>
    </source>
</evidence>
<dbReference type="InterPro" id="IPR051202">
    <property type="entry name" value="Peptidase_C40"/>
</dbReference>
<dbReference type="SUPFAM" id="SSF54001">
    <property type="entry name" value="Cysteine proteinases"/>
    <property type="match status" value="1"/>
</dbReference>
<feature type="signal peptide" evidence="5">
    <location>
        <begin position="1"/>
        <end position="20"/>
    </location>
</feature>
<evidence type="ECO:0000256" key="1">
    <source>
        <dbReference type="ARBA" id="ARBA00007074"/>
    </source>
</evidence>
<dbReference type="InterPro" id="IPR038765">
    <property type="entry name" value="Papain-like_cys_pep_sf"/>
</dbReference>
<gene>
    <name evidence="7" type="ORF">G3O07_23490</name>
</gene>